<feature type="region of interest" description="Disordered" evidence="1">
    <location>
        <begin position="68"/>
        <end position="89"/>
    </location>
</feature>
<feature type="compositionally biased region" description="Acidic residues" evidence="1">
    <location>
        <begin position="75"/>
        <end position="86"/>
    </location>
</feature>
<dbReference type="Proteomes" id="UP000327013">
    <property type="component" value="Chromosome 4"/>
</dbReference>
<name>A0A660KRS8_9ROSI</name>
<gene>
    <name evidence="2" type="ORF">FH972_010670</name>
</gene>
<keyword evidence="3" id="KW-1185">Reference proteome</keyword>
<feature type="region of interest" description="Disordered" evidence="1">
    <location>
        <begin position="110"/>
        <end position="147"/>
    </location>
</feature>
<dbReference type="EMBL" id="CM017324">
    <property type="protein sequence ID" value="KAE8038128.1"/>
    <property type="molecule type" value="Genomic_DNA"/>
</dbReference>
<reference evidence="2 3" key="1">
    <citation type="submission" date="2019-06" db="EMBL/GenBank/DDBJ databases">
        <title>A chromosomal-level reference genome of Carpinus fangiana (Coryloideae, Betulaceae).</title>
        <authorList>
            <person name="Yang X."/>
            <person name="Wang Z."/>
            <person name="Zhang L."/>
            <person name="Hao G."/>
            <person name="Liu J."/>
            <person name="Yang Y."/>
        </authorList>
    </citation>
    <scope>NUCLEOTIDE SEQUENCE [LARGE SCALE GENOMIC DNA]</scope>
    <source>
        <strain evidence="2">Cfa_2016G</strain>
        <tissue evidence="2">Leaf</tissue>
    </source>
</reference>
<protein>
    <submittedName>
        <fullName evidence="2">Uncharacterized protein</fullName>
    </submittedName>
</protein>
<feature type="compositionally biased region" description="Basic and acidic residues" evidence="1">
    <location>
        <begin position="112"/>
        <end position="125"/>
    </location>
</feature>
<accession>A0A660KRS8</accession>
<feature type="compositionally biased region" description="Basic and acidic residues" evidence="1">
    <location>
        <begin position="19"/>
        <end position="42"/>
    </location>
</feature>
<evidence type="ECO:0000313" key="3">
    <source>
        <dbReference type="Proteomes" id="UP000327013"/>
    </source>
</evidence>
<organism evidence="2 3">
    <name type="scientific">Carpinus fangiana</name>
    <dbReference type="NCBI Taxonomy" id="176857"/>
    <lineage>
        <taxon>Eukaryota</taxon>
        <taxon>Viridiplantae</taxon>
        <taxon>Streptophyta</taxon>
        <taxon>Embryophyta</taxon>
        <taxon>Tracheophyta</taxon>
        <taxon>Spermatophyta</taxon>
        <taxon>Magnoliopsida</taxon>
        <taxon>eudicotyledons</taxon>
        <taxon>Gunneridae</taxon>
        <taxon>Pentapetalae</taxon>
        <taxon>rosids</taxon>
        <taxon>fabids</taxon>
        <taxon>Fagales</taxon>
        <taxon>Betulaceae</taxon>
        <taxon>Carpinus</taxon>
    </lineage>
</organism>
<feature type="region of interest" description="Disordered" evidence="1">
    <location>
        <begin position="1"/>
        <end position="50"/>
    </location>
</feature>
<proteinExistence type="predicted"/>
<evidence type="ECO:0000313" key="2">
    <source>
        <dbReference type="EMBL" id="KAE8038128.1"/>
    </source>
</evidence>
<dbReference type="AlphaFoldDB" id="A0A660KRS8"/>
<sequence length="147" mass="15439">MDSGFTPAGQHSQPDLDDVDHGKHEEHATHDGSDGGGHHSEPEDFEVDVGAEGLIDVLAVEQVECELQALGDKGGEEEEAEGDNLEDQQLPGHVVVGVAGRLVLQAALVRGGEGEPHEDGDGEERVDVDEAVQGSHVDAGGRRRSRG</sequence>
<evidence type="ECO:0000256" key="1">
    <source>
        <dbReference type="SAM" id="MobiDB-lite"/>
    </source>
</evidence>